<dbReference type="EMBL" id="JWHR01000109">
    <property type="protein sequence ID" value="KHS56709.1"/>
    <property type="molecule type" value="Genomic_DNA"/>
</dbReference>
<sequence>MNKFKEVFQFLEQYGGTSFIADKNKENYNEERYKNINNLKVANPIHRNTLDNCALVYEI</sequence>
<dbReference type="AlphaFoldDB" id="A0A0B3VVU8"/>
<keyword evidence="2" id="KW-1185">Reference proteome</keyword>
<name>A0A0B3VVU8_9FIRM</name>
<evidence type="ECO:0000313" key="1">
    <source>
        <dbReference type="EMBL" id="KHS56709.1"/>
    </source>
</evidence>
<dbReference type="Proteomes" id="UP000031189">
    <property type="component" value="Unassembled WGS sequence"/>
</dbReference>
<organism evidence="1 2">
    <name type="scientific">Terrisporobacter othiniensis</name>
    <dbReference type="NCBI Taxonomy" id="1577792"/>
    <lineage>
        <taxon>Bacteria</taxon>
        <taxon>Bacillati</taxon>
        <taxon>Bacillota</taxon>
        <taxon>Clostridia</taxon>
        <taxon>Peptostreptococcales</taxon>
        <taxon>Peptostreptococcaceae</taxon>
        <taxon>Terrisporobacter</taxon>
    </lineage>
</organism>
<comment type="caution">
    <text evidence="1">The sequence shown here is derived from an EMBL/GenBank/DDBJ whole genome shotgun (WGS) entry which is preliminary data.</text>
</comment>
<reference evidence="1 2" key="1">
    <citation type="submission" date="2014-12" db="EMBL/GenBank/DDBJ databases">
        <title>Draft genome sequence of Terrisporobacter sp. 08-306576, isolated from the blood culture of a bacteremia patient.</title>
        <authorList>
            <person name="Lund L.C."/>
            <person name="Sydenham T.V."/>
            <person name="Hogh S.V."/>
            <person name="Skov M.N."/>
            <person name="Kemp M."/>
            <person name="Justesen U.S."/>
        </authorList>
    </citation>
    <scope>NUCLEOTIDE SEQUENCE [LARGE SCALE GENOMIC DNA]</scope>
    <source>
        <strain evidence="1 2">08-306576</strain>
    </source>
</reference>
<evidence type="ECO:0000313" key="2">
    <source>
        <dbReference type="Proteomes" id="UP000031189"/>
    </source>
</evidence>
<gene>
    <name evidence="1" type="ORF">QX51_12055</name>
</gene>
<protein>
    <submittedName>
        <fullName evidence="1">Uncharacterized protein</fullName>
    </submittedName>
</protein>
<accession>A0A0B3VVU8</accession>
<dbReference type="RefSeq" id="WP_039680160.1">
    <property type="nucleotide sequence ID" value="NZ_JWHR01000109.1"/>
</dbReference>
<proteinExistence type="predicted"/>